<name>A0A0F8Z1V1_9ZZZZ</name>
<reference evidence="1" key="1">
    <citation type="journal article" date="2015" name="Nature">
        <title>Complex archaea that bridge the gap between prokaryotes and eukaryotes.</title>
        <authorList>
            <person name="Spang A."/>
            <person name="Saw J.H."/>
            <person name="Jorgensen S.L."/>
            <person name="Zaremba-Niedzwiedzka K."/>
            <person name="Martijn J."/>
            <person name="Lind A.E."/>
            <person name="van Eijk R."/>
            <person name="Schleper C."/>
            <person name="Guy L."/>
            <person name="Ettema T.J."/>
        </authorList>
    </citation>
    <scope>NUCLEOTIDE SEQUENCE</scope>
</reference>
<evidence type="ECO:0000313" key="1">
    <source>
        <dbReference type="EMBL" id="KKK87643.1"/>
    </source>
</evidence>
<dbReference type="EMBL" id="LAZR01050304">
    <property type="protein sequence ID" value="KKK87643.1"/>
    <property type="molecule type" value="Genomic_DNA"/>
</dbReference>
<comment type="caution">
    <text evidence="1">The sequence shown here is derived from an EMBL/GenBank/DDBJ whole genome shotgun (WGS) entry which is preliminary data.</text>
</comment>
<gene>
    <name evidence="1" type="ORF">LCGC14_2751180</name>
</gene>
<proteinExistence type="predicted"/>
<protein>
    <recommendedName>
        <fullName evidence="2">LapB rubredoxin metal binding domain-containing protein</fullName>
    </recommendedName>
</protein>
<dbReference type="AlphaFoldDB" id="A0A0F8Z1V1"/>
<organism evidence="1">
    <name type="scientific">marine sediment metagenome</name>
    <dbReference type="NCBI Taxonomy" id="412755"/>
    <lineage>
        <taxon>unclassified sequences</taxon>
        <taxon>metagenomes</taxon>
        <taxon>ecological metagenomes</taxon>
    </lineage>
</organism>
<evidence type="ECO:0008006" key="2">
    <source>
        <dbReference type="Google" id="ProtNLM"/>
    </source>
</evidence>
<accession>A0A0F8Z1V1</accession>
<sequence length="49" mass="5886">MKYNETKYVERYDYWMCEKCGRTHQTQFILWCHGCGRRVIASLPLEAAV</sequence>